<keyword evidence="1" id="KW-0812">Transmembrane</keyword>
<dbReference type="RefSeq" id="WP_177143231.1">
    <property type="nucleotide sequence ID" value="NZ_JACAPU010000002.1"/>
</dbReference>
<proteinExistence type="predicted"/>
<evidence type="ECO:0000313" key="3">
    <source>
        <dbReference type="Proteomes" id="UP000582981"/>
    </source>
</evidence>
<keyword evidence="1" id="KW-0472">Membrane</keyword>
<dbReference type="EMBL" id="JACAPU010000002">
    <property type="protein sequence ID" value="NWB45362.1"/>
    <property type="molecule type" value="Genomic_DNA"/>
</dbReference>
<comment type="caution">
    <text evidence="2">The sequence shown here is derived from an EMBL/GenBank/DDBJ whole genome shotgun (WGS) entry which is preliminary data.</text>
</comment>
<feature type="transmembrane region" description="Helical" evidence="1">
    <location>
        <begin position="61"/>
        <end position="82"/>
    </location>
</feature>
<sequence>MAFLSNGIEIDPQLPLDAECRIDAGGKLLGWLSIVLVLPMACFMVYAFTENLRNHYLVHDLHFNFSIVFGALSCILFVLIAGSSIQRVRAAHLPVVLLRPGELRLCNSLAPITLTDIQAIEYTFSRNSVLVILVIKPQAALPLLAPHRFGMPDGRRIWRKHRIFFQLLQPMYAGQLVTKGSVIQRIEQYWAAANARLNVSHGQLADNAN</sequence>
<keyword evidence="1" id="KW-1133">Transmembrane helix</keyword>
<accession>A0A7Y7W9K3</accession>
<dbReference type="Proteomes" id="UP000582981">
    <property type="component" value="Unassembled WGS sequence"/>
</dbReference>
<name>A0A7Y7W9K3_9PSED</name>
<dbReference type="AlphaFoldDB" id="A0A7Y7W9K3"/>
<protein>
    <submittedName>
        <fullName evidence="2">Uncharacterized protein</fullName>
    </submittedName>
</protein>
<reference evidence="2 3" key="1">
    <citation type="submission" date="2020-04" db="EMBL/GenBank/DDBJ databases">
        <title>Molecular characterization of pseudomonads from Agaricus bisporus reveal novel blotch 2 pathogens in Western Europe.</title>
        <authorList>
            <person name="Taparia T."/>
            <person name="Krijger M."/>
            <person name="Haynes E."/>
            <person name="Elpinstone J.G."/>
            <person name="Noble R."/>
            <person name="Van Der Wolf J."/>
        </authorList>
    </citation>
    <scope>NUCLEOTIDE SEQUENCE [LARGE SCALE GENOMIC DNA]</scope>
    <source>
        <strain evidence="2 3">F1001</strain>
    </source>
</reference>
<feature type="transmembrane region" description="Helical" evidence="1">
    <location>
        <begin position="28"/>
        <end position="49"/>
    </location>
</feature>
<evidence type="ECO:0000256" key="1">
    <source>
        <dbReference type="SAM" id="Phobius"/>
    </source>
</evidence>
<gene>
    <name evidence="2" type="ORF">HX829_02560</name>
</gene>
<evidence type="ECO:0000313" key="2">
    <source>
        <dbReference type="EMBL" id="NWB45362.1"/>
    </source>
</evidence>
<organism evidence="2 3">
    <name type="scientific">Pseudomonas gingeri</name>
    <dbReference type="NCBI Taxonomy" id="117681"/>
    <lineage>
        <taxon>Bacteria</taxon>
        <taxon>Pseudomonadati</taxon>
        <taxon>Pseudomonadota</taxon>
        <taxon>Gammaproteobacteria</taxon>
        <taxon>Pseudomonadales</taxon>
        <taxon>Pseudomonadaceae</taxon>
        <taxon>Pseudomonas</taxon>
    </lineage>
</organism>